<feature type="region of interest" description="Disordered" evidence="1">
    <location>
        <begin position="91"/>
        <end position="123"/>
    </location>
</feature>
<evidence type="ECO:0000313" key="2">
    <source>
        <dbReference type="EMBL" id="KAL2713982.1"/>
    </source>
</evidence>
<comment type="caution">
    <text evidence="2">The sequence shown here is derived from an EMBL/GenBank/DDBJ whole genome shotgun (WGS) entry which is preliminary data.</text>
</comment>
<feature type="region of interest" description="Disordered" evidence="1">
    <location>
        <begin position="168"/>
        <end position="189"/>
    </location>
</feature>
<accession>A0ABD2A0L3</accession>
<dbReference type="EMBL" id="JAUDFV010000157">
    <property type="protein sequence ID" value="KAL2713982.1"/>
    <property type="molecule type" value="Genomic_DNA"/>
</dbReference>
<proteinExistence type="predicted"/>
<reference evidence="2 3" key="1">
    <citation type="journal article" date="2024" name="Ann. Entomol. Soc. Am.">
        <title>Genomic analyses of the southern and eastern yellowjacket wasps (Hymenoptera: Vespidae) reveal evolutionary signatures of social life.</title>
        <authorList>
            <person name="Catto M.A."/>
            <person name="Caine P.B."/>
            <person name="Orr S.E."/>
            <person name="Hunt B.G."/>
            <person name="Goodisman M.A.D."/>
        </authorList>
    </citation>
    <scope>NUCLEOTIDE SEQUENCE [LARGE SCALE GENOMIC DNA]</scope>
    <source>
        <strain evidence="2">233</strain>
        <tissue evidence="2">Head and thorax</tissue>
    </source>
</reference>
<gene>
    <name evidence="2" type="ORF">V1478_016539</name>
</gene>
<name>A0ABD2A0L3_VESSQ</name>
<organism evidence="2 3">
    <name type="scientific">Vespula squamosa</name>
    <name type="common">Southern yellow jacket</name>
    <name type="synonym">Wasp</name>
    <dbReference type="NCBI Taxonomy" id="30214"/>
    <lineage>
        <taxon>Eukaryota</taxon>
        <taxon>Metazoa</taxon>
        <taxon>Ecdysozoa</taxon>
        <taxon>Arthropoda</taxon>
        <taxon>Hexapoda</taxon>
        <taxon>Insecta</taxon>
        <taxon>Pterygota</taxon>
        <taxon>Neoptera</taxon>
        <taxon>Endopterygota</taxon>
        <taxon>Hymenoptera</taxon>
        <taxon>Apocrita</taxon>
        <taxon>Aculeata</taxon>
        <taxon>Vespoidea</taxon>
        <taxon>Vespidae</taxon>
        <taxon>Vespinae</taxon>
        <taxon>Vespula</taxon>
    </lineage>
</organism>
<protein>
    <submittedName>
        <fullName evidence="2">Uncharacterized protein</fullName>
    </submittedName>
</protein>
<dbReference type="AlphaFoldDB" id="A0ABD2A0L3"/>
<keyword evidence="3" id="KW-1185">Reference proteome</keyword>
<evidence type="ECO:0000313" key="3">
    <source>
        <dbReference type="Proteomes" id="UP001607302"/>
    </source>
</evidence>
<dbReference type="Proteomes" id="UP001607302">
    <property type="component" value="Unassembled WGS sequence"/>
</dbReference>
<evidence type="ECO:0000256" key="1">
    <source>
        <dbReference type="SAM" id="MobiDB-lite"/>
    </source>
</evidence>
<sequence length="189" mass="21594">MALVYPDAFFYRICAALSEKTNPEWKRRNIEFLGKSETTTITFRQISSFARRSIEVSTSTPVKHRNKSSTVDRSWSNQRFDSGLSIEADANDKSQSAAVAKTSDFVDSEGKRTKRRRKEEGKSRKVVEKWVRAKNVTSGIQFTFRKINPEGVKWLLWNLPFEGAYSQKRDTRSRITSTSGDAPSRLLSS</sequence>
<feature type="compositionally biased region" description="Polar residues" evidence="1">
    <location>
        <begin position="174"/>
        <end position="189"/>
    </location>
</feature>